<evidence type="ECO:0000256" key="1">
    <source>
        <dbReference type="SAM" id="MobiDB-lite"/>
    </source>
</evidence>
<comment type="caution">
    <text evidence="3">The sequence shown here is derived from an EMBL/GenBank/DDBJ whole genome shotgun (WGS) entry which is preliminary data.</text>
</comment>
<gene>
    <name evidence="3" type="ORF">TRAPUB_5637</name>
</gene>
<dbReference type="Pfam" id="PF00773">
    <property type="entry name" value="RNB"/>
    <property type="match status" value="1"/>
</dbReference>
<dbReference type="InterPro" id="IPR050180">
    <property type="entry name" value="RNR_Ribonuclease"/>
</dbReference>
<feature type="compositionally biased region" description="Basic and acidic residues" evidence="1">
    <location>
        <begin position="54"/>
        <end position="67"/>
    </location>
</feature>
<feature type="region of interest" description="Disordered" evidence="1">
    <location>
        <begin position="122"/>
        <end position="145"/>
    </location>
</feature>
<dbReference type="AlphaFoldDB" id="A0A1M2V7W2"/>
<dbReference type="InterPro" id="IPR012340">
    <property type="entry name" value="NA-bd_OB-fold"/>
</dbReference>
<organism evidence="3 4">
    <name type="scientific">Trametes pubescens</name>
    <name type="common">White-rot fungus</name>
    <dbReference type="NCBI Taxonomy" id="154538"/>
    <lineage>
        <taxon>Eukaryota</taxon>
        <taxon>Fungi</taxon>
        <taxon>Dikarya</taxon>
        <taxon>Basidiomycota</taxon>
        <taxon>Agaricomycotina</taxon>
        <taxon>Agaricomycetes</taxon>
        <taxon>Polyporales</taxon>
        <taxon>Polyporaceae</taxon>
        <taxon>Trametes</taxon>
    </lineage>
</organism>
<feature type="domain" description="RNB" evidence="2">
    <location>
        <begin position="522"/>
        <end position="875"/>
    </location>
</feature>
<accession>A0A1M2V7W2</accession>
<name>A0A1M2V7W2_TRAPU</name>
<evidence type="ECO:0000313" key="4">
    <source>
        <dbReference type="Proteomes" id="UP000184267"/>
    </source>
</evidence>
<dbReference type="SMART" id="SM00955">
    <property type="entry name" value="RNB"/>
    <property type="match status" value="1"/>
</dbReference>
<dbReference type="STRING" id="154538.A0A1M2V7W2"/>
<dbReference type="GO" id="GO:0003723">
    <property type="term" value="F:RNA binding"/>
    <property type="evidence" value="ECO:0007669"/>
    <property type="project" value="InterPro"/>
</dbReference>
<keyword evidence="4" id="KW-1185">Reference proteome</keyword>
<feature type="region of interest" description="Disordered" evidence="1">
    <location>
        <begin position="1"/>
        <end position="104"/>
    </location>
</feature>
<evidence type="ECO:0000259" key="2">
    <source>
        <dbReference type="SMART" id="SM00955"/>
    </source>
</evidence>
<dbReference type="Proteomes" id="UP000184267">
    <property type="component" value="Unassembled WGS sequence"/>
</dbReference>
<dbReference type="OrthoDB" id="2285229at2759"/>
<dbReference type="OMA" id="LRRYMDM"/>
<dbReference type="PANTHER" id="PTHR23355:SF65">
    <property type="entry name" value="EXORIBONUCLEASE CYT-4, PUTATIVE (AFU_ORTHOLOGUE AFUA_7G01550)-RELATED"/>
    <property type="match status" value="1"/>
</dbReference>
<dbReference type="EMBL" id="MNAD01001601">
    <property type="protein sequence ID" value="OJT03710.1"/>
    <property type="molecule type" value="Genomic_DNA"/>
</dbReference>
<dbReference type="GO" id="GO:0000932">
    <property type="term" value="C:P-body"/>
    <property type="evidence" value="ECO:0007669"/>
    <property type="project" value="TreeGrafter"/>
</dbReference>
<evidence type="ECO:0000313" key="3">
    <source>
        <dbReference type="EMBL" id="OJT03710.1"/>
    </source>
</evidence>
<sequence length="1009" mass="114103">MHRHALPRLPDVSAGLRHSFSRQKSTLPKAPWFSEDGEKPFSKRRPSEGANSFSKRDKDGSFSKRDCAGTFSKRPREGVQSYSKRPQGGWETYSQRPESSGPKKVAKALQSVLSPQACAQLEGKPPGLAKKSKQVPLPPQNTMPPSMEKLAFEAQDPLTDTVSLPEADDQDAFGEVDQRFAAGSFLEIRRNGLREFGVVLYTVLLDRKWTVHSLTARGELWPHQEHDVQFQIPNFVDKQLAEDCGMTLIPESEKEMDSRVQVLKRMRSFERSFENTMHEVLEHARTIKFYDQVAHPDSKTWAQITIYDAAEKLFGSRDVSLEQLLAAQTYLMEESTSYVVEQRRFLAKQTFWVRPREDVEVIKAVHQMSLENDPALNAFAEKARTLVSASRVRAAESFREPPSRHPLEGVELTEKDKTILRYLRLSLRTTRRIQTDPFSIPFSQILKKTGLYDLEIYDESSVYMLLSEMGVLAPWQEVVTREEARFEELEPVSLRPTNASPMLPDPLGPQDFYRRDLVDSLRHDFGNTPVYVIDDWGAEELDDGVSIERIPSEPDNVWLHIHVADPTTLLPPTHEISRNAFRLSTSSYLLDRTIRMLPPDAGFHQFSLGQEPGQPDKVMTFSVKVNSRGEIADYKVRAAVVNNVRTLKYDMVDVALGTVVNKMTYPFNAVAPNRPSVDSSAIDSAALEDLRLLQQTVRKLVRARVRNGAITMCLPMIELELNPRPLPDDILGSSELIPSAFRGFPDILYGIVDTRETGARELVSESMKTACRVASLFFRDRGIPALRRSVGAMRSERVGGVEEILKARAEDGFIDDYYSTIRNLVSAPPGRYLTTPGPHALLGVPEGEGYVKVTSPLRRFGDLFAHWQIKHALLAAAGDKASPVLYPEDWLSRFGEELETREFDAKRTERIQLEYWAHLHIQRWLSDPAAAERQGPDPLQHLTARLMTTPNLNTRTRDNNAQVYIPELGMKSVLVDLPQELDIGLGDEVNVKIKMVKLGMRPMIEVALR</sequence>
<dbReference type="PANTHER" id="PTHR23355">
    <property type="entry name" value="RIBONUCLEASE"/>
    <property type="match status" value="1"/>
</dbReference>
<protein>
    <submittedName>
        <fullName evidence="3">Mitochondrial protein cyt-4</fullName>
    </submittedName>
</protein>
<dbReference type="InterPro" id="IPR001900">
    <property type="entry name" value="RNase_II/R"/>
</dbReference>
<dbReference type="SUPFAM" id="SSF50249">
    <property type="entry name" value="Nucleic acid-binding proteins"/>
    <property type="match status" value="1"/>
</dbReference>
<reference evidence="3 4" key="1">
    <citation type="submission" date="2016-10" db="EMBL/GenBank/DDBJ databases">
        <title>Genome sequence of the basidiomycete white-rot fungus Trametes pubescens.</title>
        <authorList>
            <person name="Makela M.R."/>
            <person name="Granchi Z."/>
            <person name="Peng M."/>
            <person name="De Vries R.P."/>
            <person name="Grigoriev I."/>
            <person name="Riley R."/>
            <person name="Hilden K."/>
        </authorList>
    </citation>
    <scope>NUCLEOTIDE SEQUENCE [LARGE SCALE GENOMIC DNA]</scope>
    <source>
        <strain evidence="3 4">FBCC735</strain>
    </source>
</reference>
<dbReference type="GO" id="GO:0006402">
    <property type="term" value="P:mRNA catabolic process"/>
    <property type="evidence" value="ECO:0007669"/>
    <property type="project" value="TreeGrafter"/>
</dbReference>
<dbReference type="GO" id="GO:0000175">
    <property type="term" value="F:3'-5'-RNA exonuclease activity"/>
    <property type="evidence" value="ECO:0007669"/>
    <property type="project" value="TreeGrafter"/>
</dbReference>
<proteinExistence type="predicted"/>
<feature type="compositionally biased region" description="Basic and acidic residues" evidence="1">
    <location>
        <begin position="36"/>
        <end position="47"/>
    </location>
</feature>